<dbReference type="EMBL" id="CP003004">
    <property type="protein sequence ID" value="AEO57526.1"/>
    <property type="molecule type" value="Genomic_DNA"/>
</dbReference>
<dbReference type="OrthoDB" id="4562514at2759"/>
<dbReference type="InParanoid" id="G2QDL4"/>
<dbReference type="KEGG" id="mtm:MYCTH_2303774"/>
<name>G2QDL4_THET4</name>
<reference evidence="2 3" key="1">
    <citation type="journal article" date="2011" name="Nat. Biotechnol.">
        <title>Comparative genomic analysis of the thermophilic biomass-degrading fungi Myceliophthora thermophila and Thielavia terrestris.</title>
        <authorList>
            <person name="Berka R.M."/>
            <person name="Grigoriev I.V."/>
            <person name="Otillar R."/>
            <person name="Salamov A."/>
            <person name="Grimwood J."/>
            <person name="Reid I."/>
            <person name="Ishmael N."/>
            <person name="John T."/>
            <person name="Darmond C."/>
            <person name="Moisan M.-C."/>
            <person name="Henrissat B."/>
            <person name="Coutinho P.M."/>
            <person name="Lombard V."/>
            <person name="Natvig D.O."/>
            <person name="Lindquist E."/>
            <person name="Schmutz J."/>
            <person name="Lucas S."/>
            <person name="Harris P."/>
            <person name="Powlowski J."/>
            <person name="Bellemare A."/>
            <person name="Taylor D."/>
            <person name="Butler G."/>
            <person name="de Vries R.P."/>
            <person name="Allijn I.E."/>
            <person name="van den Brink J."/>
            <person name="Ushinsky S."/>
            <person name="Storms R."/>
            <person name="Powell A.J."/>
            <person name="Paulsen I.T."/>
            <person name="Elbourne L.D.H."/>
            <person name="Baker S.E."/>
            <person name="Magnuson J."/>
            <person name="LaBoissiere S."/>
            <person name="Clutterbuck A.J."/>
            <person name="Martinez D."/>
            <person name="Wogulis M."/>
            <person name="de Leon A.L."/>
            <person name="Rey M.W."/>
            <person name="Tsang A."/>
        </authorList>
    </citation>
    <scope>NUCLEOTIDE SEQUENCE [LARGE SCALE GENOMIC DNA]</scope>
    <source>
        <strain evidence="3">ATCC 42464 / BCRC 31852 / DSM 1799</strain>
    </source>
</reference>
<dbReference type="VEuPathDB" id="FungiDB:MYCTH_2303774"/>
<evidence type="ECO:0000313" key="2">
    <source>
        <dbReference type="EMBL" id="AEO57526.1"/>
    </source>
</evidence>
<evidence type="ECO:0000256" key="1">
    <source>
        <dbReference type="SAM" id="MobiDB-lite"/>
    </source>
</evidence>
<proteinExistence type="predicted"/>
<sequence>MYPEDTRVGSVSEIQLPSVPPGDENVRADLGPAGASRASRATNHLTHHHRASPPQANFGPPALLELSDSARESLAKHGDFGPEADQLSFFLELALVEEVKGTPSLDFETVRISRLDKLVADLTVCGEGPFNLAPRFVHDVVAAGKLERKWRARFRVDYLMIDEIRLRELATRWRTPAEPSRNESSSPHLWPTTAAVARPIVQPGREVTFGPGSYVTSIRQCPCVPSPVS</sequence>
<organism evidence="2 3">
    <name type="scientific">Thermothelomyces thermophilus (strain ATCC 42464 / BCRC 31852 / DSM 1799)</name>
    <name type="common">Sporotrichum thermophile</name>
    <dbReference type="NCBI Taxonomy" id="573729"/>
    <lineage>
        <taxon>Eukaryota</taxon>
        <taxon>Fungi</taxon>
        <taxon>Dikarya</taxon>
        <taxon>Ascomycota</taxon>
        <taxon>Pezizomycotina</taxon>
        <taxon>Sordariomycetes</taxon>
        <taxon>Sordariomycetidae</taxon>
        <taxon>Sordariales</taxon>
        <taxon>Chaetomiaceae</taxon>
        <taxon>Thermothelomyces</taxon>
    </lineage>
</organism>
<dbReference type="AlphaFoldDB" id="G2QDL4"/>
<feature type="region of interest" description="Disordered" evidence="1">
    <location>
        <begin position="1"/>
        <end position="62"/>
    </location>
</feature>
<evidence type="ECO:0000313" key="3">
    <source>
        <dbReference type="Proteomes" id="UP000007322"/>
    </source>
</evidence>
<accession>G2QDL4</accession>
<protein>
    <submittedName>
        <fullName evidence="2">Uncharacterized protein</fullName>
    </submittedName>
</protein>
<keyword evidence="3" id="KW-1185">Reference proteome</keyword>
<gene>
    <name evidence="2" type="ORF">MYCTH_2303774</name>
</gene>
<dbReference type="Proteomes" id="UP000007322">
    <property type="component" value="Chromosome 3"/>
</dbReference>
<dbReference type="GeneID" id="11507397"/>
<dbReference type="RefSeq" id="XP_003662771.1">
    <property type="nucleotide sequence ID" value="XM_003662723.1"/>
</dbReference>
<dbReference type="HOGENOM" id="CLU_083356_0_0_1"/>
<dbReference type="eggNOG" id="ENOG502RA7M">
    <property type="taxonomic scope" value="Eukaryota"/>
</dbReference>